<organism evidence="1 2">
    <name type="scientific">Lacunisphaera limnophila</name>
    <dbReference type="NCBI Taxonomy" id="1838286"/>
    <lineage>
        <taxon>Bacteria</taxon>
        <taxon>Pseudomonadati</taxon>
        <taxon>Verrucomicrobiota</taxon>
        <taxon>Opitutia</taxon>
        <taxon>Opitutales</taxon>
        <taxon>Opitutaceae</taxon>
        <taxon>Lacunisphaera</taxon>
    </lineage>
</organism>
<evidence type="ECO:0000313" key="2">
    <source>
        <dbReference type="Proteomes" id="UP000095228"/>
    </source>
</evidence>
<sequence length="150" mass="16315">MTDAQRRTAAALCGLIIPAEGSVPSAADLMVHDFIDEWISSPYPDQQADRATVLAGLAWIDTESRRRFGADFADLTPAQMAAIADDVCHAPDAKPEHVEGARFFAKFRDLTASGFFTTPEGMYDLGYRGNTPLAEFKGPPREVLEKLGLV</sequence>
<evidence type="ECO:0000313" key="1">
    <source>
        <dbReference type="EMBL" id="AOS45445.1"/>
    </source>
</evidence>
<gene>
    <name evidence="1" type="ORF">Verru16b_02526</name>
</gene>
<keyword evidence="2" id="KW-1185">Reference proteome</keyword>
<dbReference type="EMBL" id="CP016094">
    <property type="protein sequence ID" value="AOS45445.1"/>
    <property type="molecule type" value="Genomic_DNA"/>
</dbReference>
<proteinExistence type="predicted"/>
<dbReference type="STRING" id="1838286.Verru16b_02526"/>
<accession>A0A1D8AX21</accession>
<name>A0A1D8AX21_9BACT</name>
<protein>
    <recommendedName>
        <fullName evidence="3">Gluconate 2-dehydrogenase subunit 3</fullName>
    </recommendedName>
</protein>
<dbReference type="KEGG" id="obg:Verru16b_02526"/>
<dbReference type="PATRIC" id="fig|1838286.3.peg.2537"/>
<dbReference type="Proteomes" id="UP000095228">
    <property type="component" value="Chromosome"/>
</dbReference>
<evidence type="ECO:0008006" key="3">
    <source>
        <dbReference type="Google" id="ProtNLM"/>
    </source>
</evidence>
<reference evidence="1 2" key="1">
    <citation type="submission" date="2016-06" db="EMBL/GenBank/DDBJ databases">
        <title>Three novel species with peptidoglycan cell walls form the new genus Lacunisphaera gen. nov. in the family Opitutaceae of the verrucomicrobial subdivision 4.</title>
        <authorList>
            <person name="Rast P."/>
            <person name="Gloeckner I."/>
            <person name="Jogler M."/>
            <person name="Boedeker C."/>
            <person name="Jeske O."/>
            <person name="Wiegand S."/>
            <person name="Reinhardt R."/>
            <person name="Schumann P."/>
            <person name="Rohde M."/>
            <person name="Spring S."/>
            <person name="Gloeckner F.O."/>
            <person name="Jogler C."/>
        </authorList>
    </citation>
    <scope>NUCLEOTIDE SEQUENCE [LARGE SCALE GENOMIC DNA]</scope>
    <source>
        <strain evidence="1 2">IG16b</strain>
    </source>
</reference>
<dbReference type="InterPro" id="IPR027056">
    <property type="entry name" value="Gluconate_2DH_su3"/>
</dbReference>
<dbReference type="RefSeq" id="WP_083270326.1">
    <property type="nucleotide sequence ID" value="NZ_CP016094.1"/>
</dbReference>
<dbReference type="Pfam" id="PF13618">
    <property type="entry name" value="Gluconate_2-dh3"/>
    <property type="match status" value="1"/>
</dbReference>
<dbReference type="AlphaFoldDB" id="A0A1D8AX21"/>